<name>A0A318Z2C5_9EURO</name>
<evidence type="ECO:0008006" key="4">
    <source>
        <dbReference type="Google" id="ProtNLM"/>
    </source>
</evidence>
<sequence length="203" mass="22500">MFLKHVFVTLLTLGSFLLTPVLAFPGDSDSEDSLPPSAGLSPLLKTLQRIEISGIKLDRTLTTSEITAETLQTIRQLTDEIEGIVAQATTEAHALDVLDPFRSSKLTKSALPMKPVLGHLLNVIVDVKEEICAADFCQDMQDFLTWMRIHCHELAESLRGILQFGDGKLIEICADLVDKQYALTITQYEKIIRSGKGKDKMDD</sequence>
<gene>
    <name evidence="2" type="ORF">BP01DRAFT_369386</name>
</gene>
<evidence type="ECO:0000313" key="2">
    <source>
        <dbReference type="EMBL" id="PYH41109.1"/>
    </source>
</evidence>
<keyword evidence="1" id="KW-0732">Signal</keyword>
<proteinExistence type="predicted"/>
<evidence type="ECO:0000313" key="3">
    <source>
        <dbReference type="Proteomes" id="UP000248349"/>
    </source>
</evidence>
<organism evidence="2 3">
    <name type="scientific">Aspergillus saccharolyticus JOP 1030-1</name>
    <dbReference type="NCBI Taxonomy" id="1450539"/>
    <lineage>
        <taxon>Eukaryota</taxon>
        <taxon>Fungi</taxon>
        <taxon>Dikarya</taxon>
        <taxon>Ascomycota</taxon>
        <taxon>Pezizomycotina</taxon>
        <taxon>Eurotiomycetes</taxon>
        <taxon>Eurotiomycetidae</taxon>
        <taxon>Eurotiales</taxon>
        <taxon>Aspergillaceae</taxon>
        <taxon>Aspergillus</taxon>
        <taxon>Aspergillus subgen. Circumdati</taxon>
    </lineage>
</organism>
<dbReference type="OrthoDB" id="4458977at2759"/>
<feature type="signal peptide" evidence="1">
    <location>
        <begin position="1"/>
        <end position="23"/>
    </location>
</feature>
<accession>A0A318Z2C5</accession>
<dbReference type="AlphaFoldDB" id="A0A318Z2C5"/>
<feature type="chain" id="PRO_5016326910" description="Secreted protein" evidence="1">
    <location>
        <begin position="24"/>
        <end position="203"/>
    </location>
</feature>
<dbReference type="GeneID" id="37077778"/>
<dbReference type="RefSeq" id="XP_025427091.1">
    <property type="nucleotide sequence ID" value="XM_025576549.1"/>
</dbReference>
<dbReference type="EMBL" id="KZ821270">
    <property type="protein sequence ID" value="PYH41109.1"/>
    <property type="molecule type" value="Genomic_DNA"/>
</dbReference>
<evidence type="ECO:0000256" key="1">
    <source>
        <dbReference type="SAM" id="SignalP"/>
    </source>
</evidence>
<dbReference type="Proteomes" id="UP000248349">
    <property type="component" value="Unassembled WGS sequence"/>
</dbReference>
<protein>
    <recommendedName>
        <fullName evidence="4">Secreted protein</fullName>
    </recommendedName>
</protein>
<keyword evidence="3" id="KW-1185">Reference proteome</keyword>
<reference evidence="2 3" key="1">
    <citation type="submission" date="2016-12" db="EMBL/GenBank/DDBJ databases">
        <title>The genomes of Aspergillus section Nigri reveals drivers in fungal speciation.</title>
        <authorList>
            <consortium name="DOE Joint Genome Institute"/>
            <person name="Vesth T.C."/>
            <person name="Nybo J."/>
            <person name="Theobald S."/>
            <person name="Brandl J."/>
            <person name="Frisvad J.C."/>
            <person name="Nielsen K.F."/>
            <person name="Lyhne E.K."/>
            <person name="Kogle M.E."/>
            <person name="Kuo A."/>
            <person name="Riley R."/>
            <person name="Clum A."/>
            <person name="Nolan M."/>
            <person name="Lipzen A."/>
            <person name="Salamov A."/>
            <person name="Henrissat B."/>
            <person name="Wiebenga A."/>
            <person name="De Vries R.P."/>
            <person name="Grigoriev I.V."/>
            <person name="Mortensen U.H."/>
            <person name="Andersen M.R."/>
            <person name="Baker S.E."/>
        </authorList>
    </citation>
    <scope>NUCLEOTIDE SEQUENCE [LARGE SCALE GENOMIC DNA]</scope>
    <source>
        <strain evidence="2 3">JOP 1030-1</strain>
    </source>
</reference>